<reference evidence="7" key="1">
    <citation type="submission" date="2019-08" db="EMBL/GenBank/DDBJ databases">
        <authorList>
            <person name="Kucharzyk K."/>
            <person name="Murdoch R.W."/>
            <person name="Higgins S."/>
            <person name="Loffler F."/>
        </authorList>
    </citation>
    <scope>NUCLEOTIDE SEQUENCE</scope>
</reference>
<keyword evidence="3 5" id="KW-1133">Transmembrane helix</keyword>
<gene>
    <name evidence="7" type="ORF">SDC9_57342</name>
</gene>
<feature type="transmembrane region" description="Helical" evidence="5">
    <location>
        <begin position="99"/>
        <end position="121"/>
    </location>
</feature>
<evidence type="ECO:0000256" key="5">
    <source>
        <dbReference type="SAM" id="Phobius"/>
    </source>
</evidence>
<keyword evidence="4 5" id="KW-0472">Membrane</keyword>
<dbReference type="Pfam" id="PF06803">
    <property type="entry name" value="DUF1232"/>
    <property type="match status" value="1"/>
</dbReference>
<evidence type="ECO:0000256" key="1">
    <source>
        <dbReference type="ARBA" id="ARBA00004127"/>
    </source>
</evidence>
<name>A0A644XA66_9ZZZZ</name>
<evidence type="ECO:0000256" key="4">
    <source>
        <dbReference type="ARBA" id="ARBA00023136"/>
    </source>
</evidence>
<proteinExistence type="predicted"/>
<dbReference type="AlphaFoldDB" id="A0A644XA66"/>
<keyword evidence="2 5" id="KW-0812">Transmembrane</keyword>
<dbReference type="EMBL" id="VSSQ01001770">
    <property type="protein sequence ID" value="MPM11004.1"/>
    <property type="molecule type" value="Genomic_DNA"/>
</dbReference>
<sequence>MDLKKRARQLKTDIPAVFLCMKDKNTPAIAKVLAGVTVAYALSPVDLIPDFIPVLGYLDDVILLPFLIALTIRFIPQELFEHYREEATGQWASGKPKKWYYALPIVAIWLLVLWLIIRAFLF</sequence>
<feature type="domain" description="DUF1232" evidence="6">
    <location>
        <begin position="30"/>
        <end position="66"/>
    </location>
</feature>
<comment type="subcellular location">
    <subcellularLocation>
        <location evidence="1">Endomembrane system</location>
        <topology evidence="1">Multi-pass membrane protein</topology>
    </subcellularLocation>
</comment>
<evidence type="ECO:0000259" key="6">
    <source>
        <dbReference type="Pfam" id="PF06803"/>
    </source>
</evidence>
<evidence type="ECO:0000256" key="3">
    <source>
        <dbReference type="ARBA" id="ARBA00022989"/>
    </source>
</evidence>
<accession>A0A644XA66</accession>
<dbReference type="GO" id="GO:0012505">
    <property type="term" value="C:endomembrane system"/>
    <property type="evidence" value="ECO:0007669"/>
    <property type="project" value="UniProtKB-SubCell"/>
</dbReference>
<evidence type="ECO:0000313" key="7">
    <source>
        <dbReference type="EMBL" id="MPM11004.1"/>
    </source>
</evidence>
<evidence type="ECO:0000256" key="2">
    <source>
        <dbReference type="ARBA" id="ARBA00022692"/>
    </source>
</evidence>
<organism evidence="7">
    <name type="scientific">bioreactor metagenome</name>
    <dbReference type="NCBI Taxonomy" id="1076179"/>
    <lineage>
        <taxon>unclassified sequences</taxon>
        <taxon>metagenomes</taxon>
        <taxon>ecological metagenomes</taxon>
    </lineage>
</organism>
<dbReference type="InterPro" id="IPR010652">
    <property type="entry name" value="DUF1232"/>
</dbReference>
<protein>
    <recommendedName>
        <fullName evidence="6">DUF1232 domain-containing protein</fullName>
    </recommendedName>
</protein>
<comment type="caution">
    <text evidence="7">The sequence shown here is derived from an EMBL/GenBank/DDBJ whole genome shotgun (WGS) entry which is preliminary data.</text>
</comment>